<feature type="transmembrane region" description="Helical" evidence="6">
    <location>
        <begin position="383"/>
        <end position="401"/>
    </location>
</feature>
<dbReference type="GO" id="GO:0016020">
    <property type="term" value="C:membrane"/>
    <property type="evidence" value="ECO:0007669"/>
    <property type="project" value="UniProtKB-SubCell"/>
</dbReference>
<feature type="transmembrane region" description="Helical" evidence="6">
    <location>
        <begin position="241"/>
        <end position="262"/>
    </location>
</feature>
<reference evidence="8" key="1">
    <citation type="journal article" date="2019" name="Beilstein J. Org. Chem.">
        <title>Nanangenines: drimane sesquiterpenoids as the dominant metabolite cohort of a novel Australian fungus, Aspergillus nanangensis.</title>
        <authorList>
            <person name="Lacey H.J."/>
            <person name="Gilchrist C.L.M."/>
            <person name="Crombie A."/>
            <person name="Kalaitzis J.A."/>
            <person name="Vuong D."/>
            <person name="Rutledge P.J."/>
            <person name="Turner P."/>
            <person name="Pitt J.I."/>
            <person name="Lacey E."/>
            <person name="Chooi Y.H."/>
            <person name="Piggott A.M."/>
        </authorList>
    </citation>
    <scope>NUCLEOTIDE SEQUENCE</scope>
    <source>
        <strain evidence="8">MST-FP2251</strain>
    </source>
</reference>
<dbReference type="EMBL" id="VCAU01000006">
    <property type="protein sequence ID" value="KAF9893669.1"/>
    <property type="molecule type" value="Genomic_DNA"/>
</dbReference>
<proteinExistence type="predicted"/>
<evidence type="ECO:0000256" key="4">
    <source>
        <dbReference type="ARBA" id="ARBA00023136"/>
    </source>
</evidence>
<keyword evidence="9" id="KW-1185">Reference proteome</keyword>
<gene>
    <name evidence="8" type="ORF">FE257_009837</name>
</gene>
<feature type="transmembrane region" description="Helical" evidence="6">
    <location>
        <begin position="141"/>
        <end position="163"/>
    </location>
</feature>
<feature type="transmembrane region" description="Helical" evidence="6">
    <location>
        <begin position="169"/>
        <end position="191"/>
    </location>
</feature>
<evidence type="ECO:0000256" key="5">
    <source>
        <dbReference type="SAM" id="MobiDB-lite"/>
    </source>
</evidence>
<feature type="region of interest" description="Disordered" evidence="5">
    <location>
        <begin position="1"/>
        <end position="43"/>
    </location>
</feature>
<dbReference type="InterPro" id="IPR004841">
    <property type="entry name" value="AA-permease/SLC12A_dom"/>
</dbReference>
<dbReference type="PANTHER" id="PTHR43341">
    <property type="entry name" value="AMINO ACID PERMEASE"/>
    <property type="match status" value="1"/>
</dbReference>
<dbReference type="PIRSF" id="PIRSF006060">
    <property type="entry name" value="AA_transporter"/>
    <property type="match status" value="1"/>
</dbReference>
<accession>A0AAD4GXC2</accession>
<keyword evidence="2 6" id="KW-0812">Transmembrane</keyword>
<comment type="caution">
    <text evidence="8">The sequence shown here is derived from an EMBL/GenBank/DDBJ whole genome shotgun (WGS) entry which is preliminary data.</text>
</comment>
<feature type="transmembrane region" description="Helical" evidence="6">
    <location>
        <begin position="455"/>
        <end position="480"/>
    </location>
</feature>
<reference evidence="8" key="2">
    <citation type="submission" date="2020-02" db="EMBL/GenBank/DDBJ databases">
        <authorList>
            <person name="Gilchrist C.L.M."/>
            <person name="Chooi Y.-H."/>
        </authorList>
    </citation>
    <scope>NUCLEOTIDE SEQUENCE</scope>
    <source>
        <strain evidence="8">MST-FP2251</strain>
    </source>
</reference>
<evidence type="ECO:0000313" key="9">
    <source>
        <dbReference type="Proteomes" id="UP001194746"/>
    </source>
</evidence>
<feature type="domain" description="Amino acid permease/ SLC12A" evidence="7">
    <location>
        <begin position="60"/>
        <end position="516"/>
    </location>
</feature>
<dbReference type="Pfam" id="PF00324">
    <property type="entry name" value="AA_permease"/>
    <property type="match status" value="1"/>
</dbReference>
<protein>
    <recommendedName>
        <fullName evidence="7">Amino acid permease/ SLC12A domain-containing protein</fullName>
    </recommendedName>
</protein>
<dbReference type="PANTHER" id="PTHR43341:SF4">
    <property type="entry name" value="ARGININE PERMEASE CAN1-RELATED"/>
    <property type="match status" value="1"/>
</dbReference>
<feature type="transmembrane region" description="Helical" evidence="6">
    <location>
        <begin position="492"/>
        <end position="512"/>
    </location>
</feature>
<dbReference type="Gene3D" id="1.20.1740.10">
    <property type="entry name" value="Amino acid/polyamine transporter I"/>
    <property type="match status" value="1"/>
</dbReference>
<keyword evidence="4 6" id="KW-0472">Membrane</keyword>
<dbReference type="InterPro" id="IPR050524">
    <property type="entry name" value="APC_YAT"/>
</dbReference>
<feature type="compositionally biased region" description="Basic and acidic residues" evidence="5">
    <location>
        <begin position="1"/>
        <end position="17"/>
    </location>
</feature>
<evidence type="ECO:0000256" key="6">
    <source>
        <dbReference type="SAM" id="Phobius"/>
    </source>
</evidence>
<comment type="subcellular location">
    <subcellularLocation>
        <location evidence="1">Membrane</location>
        <topology evidence="1">Multi-pass membrane protein</topology>
    </subcellularLocation>
</comment>
<dbReference type="GO" id="GO:0015171">
    <property type="term" value="F:amino acid transmembrane transporter activity"/>
    <property type="evidence" value="ECO:0007669"/>
    <property type="project" value="TreeGrafter"/>
</dbReference>
<sequence length="559" mass="61125">MASEKIEESVPKTHDGPEVSTNSSLHSERKADLEPVVSVDEGSQEENFGSLHRSFTARQIHVISLGSNVGSGLFIATGKALANGGPGNMILGYFMICIGVWANLNTLTEMTVAFPTSGNYIDYADRWVDPALAFGAGLAEFLGWTSVFASEATFFVVLVNYWAQDTVPTAGLLSIFLVFCLAVFLLPNRYFAWLQYVGSLTKVFLFIFNVFVSLAIIGGAGPKGEVKDGSTWTRLPAFKNGFYGFANAALLGIWAVGDQIFIGVMGGEAKSPRYSMVHASNLVPWRVGVFYLVSVTLVSIIVPSDDDRLLGGSGVAASPFVIAVDDAGIKVVPDIINACMIVGILAISLECIYLPSRILRTMSIQKLLPPWIGHVDDKGRPRAALLITSGLGVTLTYMSLSTDGTEVLNWLISITSASFFINWAIVAFTSFRFRAAIRAQESPLFSQIYAWQSKWWPLAPTASLTISTMLLISVLYAAIAPPGEAGFTVYNFFSYIIGILVIGTCTAAYKIIFRTKWRDPATADLVTGRRELTAEEIQELDQYYGRPFWRRLGTYVRLW</sequence>
<dbReference type="AlphaFoldDB" id="A0AAD4GXC2"/>
<feature type="transmembrane region" description="Helical" evidence="6">
    <location>
        <begin position="283"/>
        <end position="302"/>
    </location>
</feature>
<feature type="transmembrane region" description="Helical" evidence="6">
    <location>
        <begin position="335"/>
        <end position="354"/>
    </location>
</feature>
<feature type="transmembrane region" description="Helical" evidence="6">
    <location>
        <begin position="407"/>
        <end position="428"/>
    </location>
</feature>
<evidence type="ECO:0000259" key="7">
    <source>
        <dbReference type="Pfam" id="PF00324"/>
    </source>
</evidence>
<organism evidence="8 9">
    <name type="scientific">Aspergillus nanangensis</name>
    <dbReference type="NCBI Taxonomy" id="2582783"/>
    <lineage>
        <taxon>Eukaryota</taxon>
        <taxon>Fungi</taxon>
        <taxon>Dikarya</taxon>
        <taxon>Ascomycota</taxon>
        <taxon>Pezizomycotina</taxon>
        <taxon>Eurotiomycetes</taxon>
        <taxon>Eurotiomycetidae</taxon>
        <taxon>Eurotiales</taxon>
        <taxon>Aspergillaceae</taxon>
        <taxon>Aspergillus</taxon>
        <taxon>Aspergillus subgen. Circumdati</taxon>
    </lineage>
</organism>
<evidence type="ECO:0000256" key="3">
    <source>
        <dbReference type="ARBA" id="ARBA00022989"/>
    </source>
</evidence>
<evidence type="ECO:0000256" key="1">
    <source>
        <dbReference type="ARBA" id="ARBA00004141"/>
    </source>
</evidence>
<name>A0AAD4GXC2_ASPNN</name>
<evidence type="ECO:0000256" key="2">
    <source>
        <dbReference type="ARBA" id="ARBA00022692"/>
    </source>
</evidence>
<keyword evidence="3 6" id="KW-1133">Transmembrane helix</keyword>
<dbReference type="Proteomes" id="UP001194746">
    <property type="component" value="Unassembled WGS sequence"/>
</dbReference>
<feature type="transmembrane region" description="Helical" evidence="6">
    <location>
        <begin position="203"/>
        <end position="221"/>
    </location>
</feature>
<evidence type="ECO:0000313" key="8">
    <source>
        <dbReference type="EMBL" id="KAF9893669.1"/>
    </source>
</evidence>